<keyword evidence="3" id="KW-0813">Transport</keyword>
<keyword evidence="8" id="KW-0915">Sodium</keyword>
<keyword evidence="4" id="KW-1003">Cell membrane</keyword>
<feature type="transmembrane region" description="Helical" evidence="14">
    <location>
        <begin position="464"/>
        <end position="482"/>
    </location>
</feature>
<protein>
    <submittedName>
        <fullName evidence="15">Sodium:solute symporter</fullName>
    </submittedName>
</protein>
<evidence type="ECO:0000256" key="5">
    <source>
        <dbReference type="ARBA" id="ARBA00022692"/>
    </source>
</evidence>
<feature type="transmembrane region" description="Helical" evidence="14">
    <location>
        <begin position="554"/>
        <end position="576"/>
    </location>
</feature>
<dbReference type="EMBL" id="CP025791">
    <property type="protein sequence ID" value="AUP80074.1"/>
    <property type="molecule type" value="Genomic_DNA"/>
</dbReference>
<evidence type="ECO:0000256" key="12">
    <source>
        <dbReference type="ARBA" id="ARBA00033708"/>
    </source>
</evidence>
<comment type="subcellular location">
    <subcellularLocation>
        <location evidence="1">Cell membrane</location>
        <topology evidence="1">Multi-pass membrane protein</topology>
    </subcellularLocation>
</comment>
<reference evidence="15 16" key="1">
    <citation type="submission" date="2018-01" db="EMBL/GenBank/DDBJ databases">
        <title>Complete genome sequence of Flavivirga eckloniae ECD14 isolated from seaweed Ecklonia cava.</title>
        <authorList>
            <person name="Lee J.H."/>
            <person name="Baik K.S."/>
            <person name="Seong C.N."/>
        </authorList>
    </citation>
    <scope>NUCLEOTIDE SEQUENCE [LARGE SCALE GENOMIC DNA]</scope>
    <source>
        <strain evidence="15 16">ECD14</strain>
    </source>
</reference>
<feature type="transmembrane region" description="Helical" evidence="14">
    <location>
        <begin position="488"/>
        <end position="508"/>
    </location>
</feature>
<feature type="transmembrane region" description="Helical" evidence="14">
    <location>
        <begin position="164"/>
        <end position="187"/>
    </location>
</feature>
<evidence type="ECO:0000256" key="13">
    <source>
        <dbReference type="RuleBase" id="RU362091"/>
    </source>
</evidence>
<feature type="transmembrane region" description="Helical" evidence="14">
    <location>
        <begin position="434"/>
        <end position="452"/>
    </location>
</feature>
<keyword evidence="10 14" id="KW-0472">Membrane</keyword>
<evidence type="ECO:0000256" key="14">
    <source>
        <dbReference type="SAM" id="Phobius"/>
    </source>
</evidence>
<keyword evidence="7 14" id="KW-1133">Transmembrane helix</keyword>
<dbReference type="GO" id="GO:0005886">
    <property type="term" value="C:plasma membrane"/>
    <property type="evidence" value="ECO:0007669"/>
    <property type="project" value="UniProtKB-SubCell"/>
</dbReference>
<comment type="similarity">
    <text evidence="2 13">Belongs to the sodium:solute symporter (SSF) (TC 2.A.21) family.</text>
</comment>
<evidence type="ECO:0000313" key="16">
    <source>
        <dbReference type="Proteomes" id="UP000235826"/>
    </source>
</evidence>
<dbReference type="InterPro" id="IPR050277">
    <property type="entry name" value="Sodium:Solute_Symporter"/>
</dbReference>
<dbReference type="OrthoDB" id="9761931at2"/>
<dbReference type="PANTHER" id="PTHR48086">
    <property type="entry name" value="SODIUM/PROLINE SYMPORTER-RELATED"/>
    <property type="match status" value="1"/>
</dbReference>
<evidence type="ECO:0000256" key="1">
    <source>
        <dbReference type="ARBA" id="ARBA00004651"/>
    </source>
</evidence>
<dbReference type="PANTHER" id="PTHR48086:SF3">
    <property type="entry name" value="SODIUM_PROLINE SYMPORTER"/>
    <property type="match status" value="1"/>
</dbReference>
<dbReference type="GO" id="GO:0015824">
    <property type="term" value="P:proline transport"/>
    <property type="evidence" value="ECO:0007669"/>
    <property type="project" value="TreeGrafter"/>
</dbReference>
<feature type="transmembrane region" description="Helical" evidence="14">
    <location>
        <begin position="409"/>
        <end position="428"/>
    </location>
</feature>
<evidence type="ECO:0000256" key="2">
    <source>
        <dbReference type="ARBA" id="ARBA00006434"/>
    </source>
</evidence>
<dbReference type="Proteomes" id="UP000235826">
    <property type="component" value="Chromosome"/>
</dbReference>
<organism evidence="15 16">
    <name type="scientific">Flavivirga eckloniae</name>
    <dbReference type="NCBI Taxonomy" id="1803846"/>
    <lineage>
        <taxon>Bacteria</taxon>
        <taxon>Pseudomonadati</taxon>
        <taxon>Bacteroidota</taxon>
        <taxon>Flavobacteriia</taxon>
        <taxon>Flavobacteriales</taxon>
        <taxon>Flavobacteriaceae</taxon>
        <taxon>Flavivirga</taxon>
    </lineage>
</organism>
<feature type="transmembrane region" description="Helical" evidence="14">
    <location>
        <begin position="262"/>
        <end position="285"/>
    </location>
</feature>
<dbReference type="CDD" id="cd11477">
    <property type="entry name" value="SLC5sbd_u1"/>
    <property type="match status" value="1"/>
</dbReference>
<evidence type="ECO:0000256" key="7">
    <source>
        <dbReference type="ARBA" id="ARBA00022989"/>
    </source>
</evidence>
<evidence type="ECO:0000313" key="15">
    <source>
        <dbReference type="EMBL" id="AUP80074.1"/>
    </source>
</evidence>
<dbReference type="KEGG" id="fek:C1H87_15715"/>
<evidence type="ECO:0000256" key="8">
    <source>
        <dbReference type="ARBA" id="ARBA00023053"/>
    </source>
</evidence>
<evidence type="ECO:0000256" key="10">
    <source>
        <dbReference type="ARBA" id="ARBA00023136"/>
    </source>
</evidence>
<dbReference type="PROSITE" id="PS50283">
    <property type="entry name" value="NA_SOLUT_SYMP_3"/>
    <property type="match status" value="1"/>
</dbReference>
<feature type="transmembrane region" description="Helical" evidence="14">
    <location>
        <begin position="364"/>
        <end position="388"/>
    </location>
</feature>
<dbReference type="AlphaFoldDB" id="A0A2K9PSN6"/>
<dbReference type="RefSeq" id="WP_102756726.1">
    <property type="nucleotide sequence ID" value="NZ_CP025791.1"/>
</dbReference>
<evidence type="ECO:0000256" key="3">
    <source>
        <dbReference type="ARBA" id="ARBA00022448"/>
    </source>
</evidence>
<feature type="transmembrane region" description="Helical" evidence="14">
    <location>
        <begin position="119"/>
        <end position="144"/>
    </location>
</feature>
<dbReference type="Pfam" id="PF00474">
    <property type="entry name" value="SSF"/>
    <property type="match status" value="1"/>
</dbReference>
<dbReference type="GO" id="GO:0015193">
    <property type="term" value="F:L-proline transmembrane transporter activity"/>
    <property type="evidence" value="ECO:0007669"/>
    <property type="project" value="TreeGrafter"/>
</dbReference>
<evidence type="ECO:0000256" key="6">
    <source>
        <dbReference type="ARBA" id="ARBA00022847"/>
    </source>
</evidence>
<evidence type="ECO:0000256" key="11">
    <source>
        <dbReference type="ARBA" id="ARBA00023201"/>
    </source>
</evidence>
<keyword evidence="5 14" id="KW-0812">Transmembrane</keyword>
<keyword evidence="11" id="KW-0739">Sodium transport</keyword>
<feature type="transmembrane region" description="Helical" evidence="14">
    <location>
        <begin position="6"/>
        <end position="25"/>
    </location>
</feature>
<feature type="transmembrane region" description="Helical" evidence="14">
    <location>
        <begin position="45"/>
        <end position="72"/>
    </location>
</feature>
<feature type="transmembrane region" description="Helical" evidence="14">
    <location>
        <begin position="78"/>
        <end position="99"/>
    </location>
</feature>
<sequence>MNIATIDIAIILGYVLITVLFGLYVSKKASKNLNSYFLGGNEIPWYYLGLSNASGMFDISGTMFAVTIMFVYGIKSAWIPWLWPVWNQVFLFVFLAAWLRRSNVMTGAQWITYRFGKGLSARLSHIIVTVFAIISTLGFMAYFFEGIGKFVVIFFPWDLSFDVGLFQVSSEQAYALIIIGITTLYTLKGGMYSVVATEVLQFLIMTVSCLVIGYIAFKTVTYTQVEAAVPDNWKDLFFGMDLNIDWTGYIDSVNQKIEEDGFSLFGFLFMMMIFKGIFASLAGPVPSYDMQRILSTKNSVDASKMSALTIVVLSIPRYLMIAGFAVLCLVYMGPELQAMGSGFDFETILPEAIQRFVPIGVKGLLLAGLLAAFMGTFAAFVNSAPAYIVNDIYKKYINPNASNKTYIRYSYLSSVLLVLIGVIGGFFASSITSLTIWITSALYGGYAMANVLKWIWWRFNAYGYFWGMLSGLIAATIVPNIFPGTIDIYLFPYILLISLIGCLIGVFLNKPEDMEVLKHFYKTTKPWGFWKPVYKEILKEDPDFKPNKGFKLDMFNCAVGIVWQMTFVLAPMYLIIREYNSLYIVLGIMAVTTAILKKTWYDKLNHEKTNIKTPLKEIKNNENTLARETTNV</sequence>
<evidence type="ECO:0000256" key="9">
    <source>
        <dbReference type="ARBA" id="ARBA00023065"/>
    </source>
</evidence>
<feature type="transmembrane region" description="Helical" evidence="14">
    <location>
        <begin position="582"/>
        <end position="600"/>
    </location>
</feature>
<dbReference type="Gene3D" id="1.20.1730.10">
    <property type="entry name" value="Sodium/glucose cotransporter"/>
    <property type="match status" value="1"/>
</dbReference>
<dbReference type="InterPro" id="IPR038377">
    <property type="entry name" value="Na/Glc_symporter_sf"/>
</dbReference>
<evidence type="ECO:0000256" key="4">
    <source>
        <dbReference type="ARBA" id="ARBA00022475"/>
    </source>
</evidence>
<name>A0A2K9PSN6_9FLAO</name>
<feature type="transmembrane region" description="Helical" evidence="14">
    <location>
        <begin position="306"/>
        <end position="332"/>
    </location>
</feature>
<proteinExistence type="inferred from homology"/>
<comment type="catalytic activity">
    <reaction evidence="12">
        <text>L-proline(in) + Na(+)(in) = L-proline(out) + Na(+)(out)</text>
        <dbReference type="Rhea" id="RHEA:28967"/>
        <dbReference type="ChEBI" id="CHEBI:29101"/>
        <dbReference type="ChEBI" id="CHEBI:60039"/>
    </reaction>
</comment>
<keyword evidence="16" id="KW-1185">Reference proteome</keyword>
<feature type="transmembrane region" description="Helical" evidence="14">
    <location>
        <begin position="199"/>
        <end position="217"/>
    </location>
</feature>
<dbReference type="InterPro" id="IPR001734">
    <property type="entry name" value="Na/solute_symporter"/>
</dbReference>
<gene>
    <name evidence="15" type="ORF">C1H87_15715</name>
</gene>
<accession>A0A2K9PSN6</accession>
<keyword evidence="9" id="KW-0406">Ion transport</keyword>
<dbReference type="GO" id="GO:0005298">
    <property type="term" value="F:proline:sodium symporter activity"/>
    <property type="evidence" value="ECO:0007669"/>
    <property type="project" value="TreeGrafter"/>
</dbReference>
<keyword evidence="6" id="KW-0769">Symport</keyword>